<dbReference type="Gene3D" id="1.10.10.10">
    <property type="entry name" value="Winged helix-like DNA-binding domain superfamily/Winged helix DNA-binding domain"/>
    <property type="match status" value="1"/>
</dbReference>
<dbReference type="PROSITE" id="PS00658">
    <property type="entry name" value="FORK_HEAD_2"/>
    <property type="match status" value="1"/>
</dbReference>
<dbReference type="SMART" id="SM00339">
    <property type="entry name" value="FH"/>
    <property type="match status" value="1"/>
</dbReference>
<dbReference type="Pfam" id="PF00250">
    <property type="entry name" value="Forkhead"/>
    <property type="match status" value="1"/>
</dbReference>
<feature type="region of interest" description="Disordered" evidence="4">
    <location>
        <begin position="80"/>
        <end position="162"/>
    </location>
</feature>
<evidence type="ECO:0000256" key="2">
    <source>
        <dbReference type="ARBA" id="ARBA00023242"/>
    </source>
</evidence>
<feature type="region of interest" description="Disordered" evidence="4">
    <location>
        <begin position="347"/>
        <end position="450"/>
    </location>
</feature>
<feature type="domain" description="Fork-head" evidence="6">
    <location>
        <begin position="551"/>
        <end position="644"/>
    </location>
</feature>
<feature type="compositionally biased region" description="Polar residues" evidence="4">
    <location>
        <begin position="726"/>
        <end position="746"/>
    </location>
</feature>
<dbReference type="InterPro" id="IPR036388">
    <property type="entry name" value="WH-like_DNA-bd_sf"/>
</dbReference>
<feature type="compositionally biased region" description="Low complexity" evidence="4">
    <location>
        <begin position="807"/>
        <end position="818"/>
    </location>
</feature>
<feature type="compositionally biased region" description="Low complexity" evidence="4">
    <location>
        <begin position="648"/>
        <end position="660"/>
    </location>
</feature>
<feature type="compositionally biased region" description="Polar residues" evidence="4">
    <location>
        <begin position="843"/>
        <end position="854"/>
    </location>
</feature>
<feature type="domain" description="FHA" evidence="5">
    <location>
        <begin position="236"/>
        <end position="309"/>
    </location>
</feature>
<evidence type="ECO:0000256" key="3">
    <source>
        <dbReference type="PROSITE-ProRule" id="PRU00089"/>
    </source>
</evidence>
<feature type="compositionally biased region" description="Basic and acidic residues" evidence="4">
    <location>
        <begin position="105"/>
        <end position="147"/>
    </location>
</feature>
<evidence type="ECO:0000256" key="4">
    <source>
        <dbReference type="SAM" id="MobiDB-lite"/>
    </source>
</evidence>
<dbReference type="GO" id="GO:0060962">
    <property type="term" value="P:regulation of ribosomal protein gene transcription by RNA polymerase II"/>
    <property type="evidence" value="ECO:0007669"/>
    <property type="project" value="InterPro"/>
</dbReference>
<dbReference type="PRINTS" id="PR00053">
    <property type="entry name" value="FORKHEAD"/>
</dbReference>
<dbReference type="PROSITE" id="PS50039">
    <property type="entry name" value="FORK_HEAD_3"/>
    <property type="match status" value="1"/>
</dbReference>
<feature type="DNA-binding region" description="Fork-head" evidence="3">
    <location>
        <begin position="551"/>
        <end position="644"/>
    </location>
</feature>
<evidence type="ECO:0000313" key="8">
    <source>
        <dbReference type="Proteomes" id="UP001375240"/>
    </source>
</evidence>
<feature type="compositionally biased region" description="Polar residues" evidence="4">
    <location>
        <begin position="148"/>
        <end position="160"/>
    </location>
</feature>
<feature type="compositionally biased region" description="Polar residues" evidence="4">
    <location>
        <begin position="763"/>
        <end position="785"/>
    </location>
</feature>
<feature type="compositionally biased region" description="Polar residues" evidence="4">
    <location>
        <begin position="88"/>
        <end position="104"/>
    </location>
</feature>
<feature type="region of interest" description="Disordered" evidence="4">
    <location>
        <begin position="495"/>
        <end position="548"/>
    </location>
</feature>
<feature type="compositionally biased region" description="Basic and acidic residues" evidence="4">
    <location>
        <begin position="495"/>
        <end position="526"/>
    </location>
</feature>
<keyword evidence="8" id="KW-1185">Reference proteome</keyword>
<feature type="compositionally biased region" description="Low complexity" evidence="4">
    <location>
        <begin position="910"/>
        <end position="921"/>
    </location>
</feature>
<dbReference type="Proteomes" id="UP001375240">
    <property type="component" value="Unassembled WGS sequence"/>
</dbReference>
<dbReference type="InterPro" id="IPR001766">
    <property type="entry name" value="Fork_head_dom"/>
</dbReference>
<dbReference type="AlphaFoldDB" id="A0AAV9U6M9"/>
<evidence type="ECO:0000313" key="7">
    <source>
        <dbReference type="EMBL" id="KAK6336532.1"/>
    </source>
</evidence>
<accession>A0AAV9U6M9</accession>
<feature type="region of interest" description="Disordered" evidence="4">
    <location>
        <begin position="1029"/>
        <end position="1066"/>
    </location>
</feature>
<organism evidence="7 8">
    <name type="scientific">Orbilia brochopaga</name>
    <dbReference type="NCBI Taxonomy" id="3140254"/>
    <lineage>
        <taxon>Eukaryota</taxon>
        <taxon>Fungi</taxon>
        <taxon>Dikarya</taxon>
        <taxon>Ascomycota</taxon>
        <taxon>Pezizomycotina</taxon>
        <taxon>Orbiliomycetes</taxon>
        <taxon>Orbiliales</taxon>
        <taxon>Orbiliaceae</taxon>
        <taxon>Orbilia</taxon>
    </lineage>
</organism>
<evidence type="ECO:0000259" key="6">
    <source>
        <dbReference type="PROSITE" id="PS50039"/>
    </source>
</evidence>
<keyword evidence="2 3" id="KW-0539">Nucleus</keyword>
<dbReference type="PROSITE" id="PS50006">
    <property type="entry name" value="FHA_DOMAIN"/>
    <property type="match status" value="1"/>
</dbReference>
<dbReference type="SUPFAM" id="SSF49879">
    <property type="entry name" value="SMAD/FHA domain"/>
    <property type="match status" value="1"/>
</dbReference>
<evidence type="ECO:0000256" key="1">
    <source>
        <dbReference type="ARBA" id="ARBA00023125"/>
    </source>
</evidence>
<comment type="subcellular location">
    <subcellularLocation>
        <location evidence="3">Nucleus</location>
    </subcellularLocation>
</comment>
<dbReference type="InterPro" id="IPR000253">
    <property type="entry name" value="FHA_dom"/>
</dbReference>
<dbReference type="GO" id="GO:0003700">
    <property type="term" value="F:DNA-binding transcription factor activity"/>
    <property type="evidence" value="ECO:0007669"/>
    <property type="project" value="InterPro"/>
</dbReference>
<dbReference type="SUPFAM" id="SSF46785">
    <property type="entry name" value="Winged helix' DNA-binding domain"/>
    <property type="match status" value="1"/>
</dbReference>
<feature type="compositionally biased region" description="Acidic residues" evidence="4">
    <location>
        <begin position="349"/>
        <end position="369"/>
    </location>
</feature>
<feature type="region of interest" description="Disordered" evidence="4">
    <location>
        <begin position="639"/>
        <end position="692"/>
    </location>
</feature>
<dbReference type="GO" id="GO:0043565">
    <property type="term" value="F:sequence-specific DNA binding"/>
    <property type="evidence" value="ECO:0007669"/>
    <property type="project" value="InterPro"/>
</dbReference>
<dbReference type="InterPro" id="IPR030456">
    <property type="entry name" value="TF_fork_head_CS_2"/>
</dbReference>
<reference evidence="7 8" key="1">
    <citation type="submission" date="2019-10" db="EMBL/GenBank/DDBJ databases">
        <authorList>
            <person name="Palmer J.M."/>
        </authorList>
    </citation>
    <scope>NUCLEOTIDE SEQUENCE [LARGE SCALE GENOMIC DNA]</scope>
    <source>
        <strain evidence="7 8">TWF696</strain>
    </source>
</reference>
<evidence type="ECO:0000259" key="5">
    <source>
        <dbReference type="PROSITE" id="PS50006"/>
    </source>
</evidence>
<feature type="region of interest" description="Disordered" evidence="4">
    <location>
        <begin position="1"/>
        <end position="31"/>
    </location>
</feature>
<dbReference type="CDD" id="cd00059">
    <property type="entry name" value="FH_FOX"/>
    <property type="match status" value="1"/>
</dbReference>
<dbReference type="GO" id="GO:0005634">
    <property type="term" value="C:nucleus"/>
    <property type="evidence" value="ECO:0007669"/>
    <property type="project" value="UniProtKB-SubCell"/>
</dbReference>
<feature type="region of interest" description="Disordered" evidence="4">
    <location>
        <begin position="711"/>
        <end position="870"/>
    </location>
</feature>
<gene>
    <name evidence="7" type="primary">FHL1</name>
    <name evidence="7" type="ORF">TWF696_002082</name>
</gene>
<name>A0AAV9U6M9_9PEZI</name>
<feature type="compositionally biased region" description="Polar residues" evidence="4">
    <location>
        <begin position="661"/>
        <end position="690"/>
    </location>
</feature>
<protein>
    <submittedName>
        <fullName evidence="7">Pre-rRNA-processing protein fhl1</fullName>
    </submittedName>
</protein>
<sequence>MADVETKRVDGPVVEQTITPRPSPDEAIISTGDDTATSAAAAIATIAAAAHETGDEKNSNVVAIPDGIVVTTAEPIVAHDKTKDATTHGANGTTSPATSPSTVNNRDDDYSDVKMEERVIKKSESTEPFFKREDGGDGKPPVKREEASTSSEGDSHSNPNGMELVKGFDESLNIPTIDVAPAPWESTLSAGELMQEVEGGVWHPTHPKDGINPRIEAFAKLEFDHGQDFYLGCLNIVLGRHDKNPAKAARIQRRRSTGLNLDAATADEIKVPVLVPPELPSPSVSRRHVRVMYNYETAAWEATALCPNGFRRSRSGKSRLYRNGETCLLSNTDIVTFGNITFTFYLPQDESEGQDEEDRDGLYDQEDEEITPRARVRKAHAVDSEHESDDGDDEDEGSDIDSREPSNDITLPTPGGNAGADDASLMPPPPVKRGRGRPPKNGISVREQKLLKRQAQEEFIANGGDVSNLDMSKYGNLPVEQLFAKEGEKMQMAMEKEKLRQRKAAEKEARDSMKKAIKDSKPPKTTKERKRKRSKSPPPREEDYSAEQLLKPTIPYTVMIWEAIEASEKKALTLPEIYKSLEESYPYFKVKAETTGWQSSVRHNLRGSGESGSALFRRGEKSGKGYIWEIIEGADIEKERRKKRTGTSSSVPSAHAVPSSGNWGQTAGPSSSQMAHQNSLNQQYQPQPMSGVQAFTPRQGVQYVQAGNQVTAPSASPTPVPTAVPNGQSHTSPTTSSRPLENHSTTAPRPAAPAAVPPPPSWNPSQTRTASTSISTNGNSHTPLTPHSIPNGAVTHFQQPVHQSHVAAAGPAQAPTAGSLISSALGNIPPPPSATSKPPSTIGDDQNSTTSTQGRAPDSENRAKSLLNDPQFRVTMQRFMNKYAGTDINSPEVLREMWADYVASGGKRPSTSSTITSKATTPKVPGAKVPGTVVPHTQSQEAQPPRNPVAPDTPNSNGVPVTPARTAATSASSSTPTPTPIKTPTVQPGQVKPGTPATLPPRATSLLKGLPMDAKKRAELLQMLKLAKEKKAAESKGSPVTGIKRPAEADVATAPAAKRTALEGQP</sequence>
<feature type="compositionally biased region" description="Low complexity" evidence="4">
    <location>
        <begin position="960"/>
        <end position="985"/>
    </location>
</feature>
<dbReference type="InterPro" id="IPR036390">
    <property type="entry name" value="WH_DNA-bd_sf"/>
</dbReference>
<dbReference type="PANTHER" id="PTHR21712">
    <property type="entry name" value="PRE-RRNA-PROCESSING PROTEIN FHL1"/>
    <property type="match status" value="1"/>
</dbReference>
<comment type="caution">
    <text evidence="7">The sequence shown here is derived from an EMBL/GenBank/DDBJ whole genome shotgun (WGS) entry which is preliminary data.</text>
</comment>
<feature type="compositionally biased region" description="Acidic residues" evidence="4">
    <location>
        <begin position="386"/>
        <end position="399"/>
    </location>
</feature>
<dbReference type="InterPro" id="IPR045178">
    <property type="entry name" value="Fhl1/FHA1"/>
</dbReference>
<dbReference type="InterPro" id="IPR008984">
    <property type="entry name" value="SMAD_FHA_dom_sf"/>
</dbReference>
<dbReference type="EMBL" id="JAVHNQ010000011">
    <property type="protein sequence ID" value="KAK6336532.1"/>
    <property type="molecule type" value="Genomic_DNA"/>
</dbReference>
<feature type="compositionally biased region" description="Basic and acidic residues" evidence="4">
    <location>
        <begin position="1"/>
        <end position="10"/>
    </location>
</feature>
<feature type="region of interest" description="Disordered" evidence="4">
    <location>
        <begin position="904"/>
        <end position="1002"/>
    </location>
</feature>
<keyword evidence="1 3" id="KW-0238">DNA-binding</keyword>
<proteinExistence type="predicted"/>
<dbReference type="PANTHER" id="PTHR21712:SF29">
    <property type="entry name" value="PRE-RRNA-PROCESSING PROTEIN FHL1"/>
    <property type="match status" value="1"/>
</dbReference>